<dbReference type="EC" id="3.4.11.-" evidence="9"/>
<keyword evidence="3 9" id="KW-0031">Aminopeptidase</keyword>
<keyword evidence="8 9" id="KW-0482">Metalloprotease</keyword>
<keyword evidence="14" id="KW-1185">Reference proteome</keyword>
<protein>
    <recommendedName>
        <fullName evidence="9">Aminopeptidase</fullName>
        <ecNumber evidence="9">3.4.11.-</ecNumber>
    </recommendedName>
</protein>
<sequence length="846" mass="95330">MAVKHLIDTFIPENYKIFLDIDRKSKTFKGQVAIKGEALADTIFFHAKDLNIKSVRAFSVETNFIIDEANDEIAVRVGCTGKVTVSFEYEAALTDNMMGIYPSYYEVNGEKKMLIGTQFESHFARQAFPSIDEPEAKATFDLSVKFDEEADDIIVSNMPELLNIQGIHVFERTVRMSSYLLAFVFGDLQYKKGKTKSGVEVGAFSTKAHSPEALDFPLDIAIRSIEFYEDYYKTPYPLQHSYHIALPDFSAGAMENWGCITYREVCMLVDPENATVASKQYVATVIAHELAHQWFGDLVTMKWWDDLWLNESFANNMEYVSIDALQPEWNVWESFSISEATMALTRDATDGVQSVHVDVNHPDEIGTLFDPAIVYAKGSRLMVMLRKWLGDTDFAAGLHLYFETHKYGNTTGDDLWNALSEVSGKDVAGFMHSWVNQPGYPVVTAEVVNDTLILSQKQFFIGESEDKARLWNVPLNSNWTGLPDLLSTEKVEIPNYAALKAANAGKALFLNDANMAHYIIDYKGELLTDLLESVSSLENVTKFQLIQDRKLLAKAELISFADVVNILPYFTNENSYIVNTGLSQLVAELEIFVDEDTALESSYKALVGKLFSKNYARLGWNKVAGESAGDETLRGIALSRTLFAENAEAKAKASEIFTAHKENLATIPADIRPIVLNNEIKTTNSAELVKTYRETYVKTSLQEFKRELEAAVALVKDETAVANLLASFKNADIVKPQDIAFSWFYLLRTDFAQDAAWEWEKANWDWLEEKLGGDMSYDKFVIYPGNVFKTSEKLAEYKAFFEPKLEKQGLKRSIEMAIKQIEARVALINNQKIAVETAIIEVEKAL</sequence>
<dbReference type="Proteomes" id="UP001595987">
    <property type="component" value="Unassembled WGS sequence"/>
</dbReference>
<dbReference type="Gene3D" id="1.25.50.20">
    <property type="match status" value="1"/>
</dbReference>
<dbReference type="RefSeq" id="WP_213536510.1">
    <property type="nucleotide sequence ID" value="NZ_BOVQ01000007.1"/>
</dbReference>
<evidence type="ECO:0000259" key="12">
    <source>
        <dbReference type="Pfam" id="PF17900"/>
    </source>
</evidence>
<comment type="similarity">
    <text evidence="2 9">Belongs to the peptidase M1 family.</text>
</comment>
<dbReference type="Gene3D" id="2.60.40.1730">
    <property type="entry name" value="tricorn interacting facor f3 domain"/>
    <property type="match status" value="1"/>
</dbReference>
<dbReference type="InterPro" id="IPR001930">
    <property type="entry name" value="Peptidase_M1"/>
</dbReference>
<dbReference type="PANTHER" id="PTHR11533">
    <property type="entry name" value="PROTEASE M1 ZINC METALLOPROTEASE"/>
    <property type="match status" value="1"/>
</dbReference>
<dbReference type="InterPro" id="IPR034016">
    <property type="entry name" value="M1_APN-typ"/>
</dbReference>
<dbReference type="InterPro" id="IPR045357">
    <property type="entry name" value="Aminopeptidase_N-like_N"/>
</dbReference>
<evidence type="ECO:0000256" key="1">
    <source>
        <dbReference type="ARBA" id="ARBA00000098"/>
    </source>
</evidence>
<keyword evidence="7 9" id="KW-0862">Zinc</keyword>
<feature type="domain" description="ERAP1-like C-terminal" evidence="11">
    <location>
        <begin position="509"/>
        <end position="822"/>
    </location>
</feature>
<reference evidence="14" key="1">
    <citation type="journal article" date="2019" name="Int. J. Syst. Evol. Microbiol.">
        <title>The Global Catalogue of Microorganisms (GCM) 10K type strain sequencing project: providing services to taxonomists for standard genome sequencing and annotation.</title>
        <authorList>
            <consortium name="The Broad Institute Genomics Platform"/>
            <consortium name="The Broad Institute Genome Sequencing Center for Infectious Disease"/>
            <person name="Wu L."/>
            <person name="Ma J."/>
        </authorList>
    </citation>
    <scope>NUCLEOTIDE SEQUENCE [LARGE SCALE GENOMIC DNA]</scope>
    <source>
        <strain evidence="14">CCUG 63287</strain>
    </source>
</reference>
<organism evidence="13 14">
    <name type="scientific">Lactococcus nasutitermitis</name>
    <dbReference type="NCBI Taxonomy" id="1652957"/>
    <lineage>
        <taxon>Bacteria</taxon>
        <taxon>Bacillati</taxon>
        <taxon>Bacillota</taxon>
        <taxon>Bacilli</taxon>
        <taxon>Lactobacillales</taxon>
        <taxon>Streptococcaceae</taxon>
        <taxon>Lactococcus</taxon>
    </lineage>
</organism>
<keyword evidence="5 9" id="KW-0479">Metal-binding</keyword>
<dbReference type="SUPFAM" id="SSF63737">
    <property type="entry name" value="Leukotriene A4 hydrolase N-terminal domain"/>
    <property type="match status" value="1"/>
</dbReference>
<dbReference type="Pfam" id="PF01433">
    <property type="entry name" value="Peptidase_M1"/>
    <property type="match status" value="1"/>
</dbReference>
<dbReference type="InterPro" id="IPR014782">
    <property type="entry name" value="Peptidase_M1_dom"/>
</dbReference>
<evidence type="ECO:0000256" key="9">
    <source>
        <dbReference type="RuleBase" id="RU364040"/>
    </source>
</evidence>
<comment type="catalytic activity">
    <reaction evidence="1">
        <text>Release of an N-terminal amino acid, Xaa-|-Yaa- from a peptide, amide or arylamide. Xaa is preferably Ala, but may be most amino acids including Pro (slow action). When a terminal hydrophobic residue is followed by a prolyl residue, the two may be released as an intact Xaa-Pro dipeptide.</text>
        <dbReference type="EC" id="3.4.11.2"/>
    </reaction>
</comment>
<evidence type="ECO:0000313" key="14">
    <source>
        <dbReference type="Proteomes" id="UP001595987"/>
    </source>
</evidence>
<dbReference type="Pfam" id="PF11838">
    <property type="entry name" value="ERAP1_C"/>
    <property type="match status" value="1"/>
</dbReference>
<dbReference type="PANTHER" id="PTHR11533:SF174">
    <property type="entry name" value="PUROMYCIN-SENSITIVE AMINOPEPTIDASE-RELATED"/>
    <property type="match status" value="1"/>
</dbReference>
<dbReference type="InterPro" id="IPR042097">
    <property type="entry name" value="Aminopeptidase_N-like_N_sf"/>
</dbReference>
<dbReference type="SUPFAM" id="SSF55486">
    <property type="entry name" value="Metalloproteases ('zincins'), catalytic domain"/>
    <property type="match status" value="1"/>
</dbReference>
<dbReference type="EMBL" id="JBHSGD010000010">
    <property type="protein sequence ID" value="MFC4653331.1"/>
    <property type="molecule type" value="Genomic_DNA"/>
</dbReference>
<feature type="domain" description="Aminopeptidase N-like N-terminal" evidence="12">
    <location>
        <begin position="12"/>
        <end position="180"/>
    </location>
</feature>
<feature type="domain" description="Peptidase M1 membrane alanine aminopeptidase" evidence="10">
    <location>
        <begin position="216"/>
        <end position="434"/>
    </location>
</feature>
<dbReference type="Gene3D" id="2.60.40.1910">
    <property type="match status" value="1"/>
</dbReference>
<evidence type="ECO:0000313" key="13">
    <source>
        <dbReference type="EMBL" id="MFC4653331.1"/>
    </source>
</evidence>
<evidence type="ECO:0000256" key="2">
    <source>
        <dbReference type="ARBA" id="ARBA00010136"/>
    </source>
</evidence>
<comment type="caution">
    <text evidence="13">The sequence shown here is derived from an EMBL/GenBank/DDBJ whole genome shotgun (WGS) entry which is preliminary data.</text>
</comment>
<proteinExistence type="inferred from homology"/>
<evidence type="ECO:0000256" key="5">
    <source>
        <dbReference type="ARBA" id="ARBA00022723"/>
    </source>
</evidence>
<comment type="cofactor">
    <cofactor evidence="9">
        <name>Zn(2+)</name>
        <dbReference type="ChEBI" id="CHEBI:29105"/>
    </cofactor>
    <text evidence="9">Binds 1 zinc ion per subunit.</text>
</comment>
<dbReference type="CDD" id="cd09601">
    <property type="entry name" value="M1_APN-Q_like"/>
    <property type="match status" value="1"/>
</dbReference>
<dbReference type="InterPro" id="IPR027268">
    <property type="entry name" value="Peptidase_M4/M1_CTD_sf"/>
</dbReference>
<accession>A0ABV9JFW8</accession>
<keyword evidence="4 9" id="KW-0645">Protease</keyword>
<evidence type="ECO:0000256" key="4">
    <source>
        <dbReference type="ARBA" id="ARBA00022670"/>
    </source>
</evidence>
<dbReference type="InterPro" id="IPR050344">
    <property type="entry name" value="Peptidase_M1_aminopeptidases"/>
</dbReference>
<dbReference type="Pfam" id="PF17900">
    <property type="entry name" value="Peptidase_M1_N"/>
    <property type="match status" value="1"/>
</dbReference>
<dbReference type="Gene3D" id="1.10.390.10">
    <property type="entry name" value="Neutral Protease Domain 2"/>
    <property type="match status" value="1"/>
</dbReference>
<name>A0ABV9JFW8_9LACT</name>
<evidence type="ECO:0000259" key="10">
    <source>
        <dbReference type="Pfam" id="PF01433"/>
    </source>
</evidence>
<evidence type="ECO:0000256" key="6">
    <source>
        <dbReference type="ARBA" id="ARBA00022801"/>
    </source>
</evidence>
<evidence type="ECO:0000256" key="8">
    <source>
        <dbReference type="ARBA" id="ARBA00023049"/>
    </source>
</evidence>
<keyword evidence="6 9" id="KW-0378">Hydrolase</keyword>
<evidence type="ECO:0000256" key="3">
    <source>
        <dbReference type="ARBA" id="ARBA00022438"/>
    </source>
</evidence>
<dbReference type="InterPro" id="IPR024571">
    <property type="entry name" value="ERAP1-like_C_dom"/>
</dbReference>
<dbReference type="PRINTS" id="PR00756">
    <property type="entry name" value="ALADIPTASE"/>
</dbReference>
<dbReference type="GO" id="GO:0016787">
    <property type="term" value="F:hydrolase activity"/>
    <property type="evidence" value="ECO:0007669"/>
    <property type="project" value="UniProtKB-KW"/>
</dbReference>
<evidence type="ECO:0000259" key="11">
    <source>
        <dbReference type="Pfam" id="PF11838"/>
    </source>
</evidence>
<evidence type="ECO:0000256" key="7">
    <source>
        <dbReference type="ARBA" id="ARBA00022833"/>
    </source>
</evidence>
<gene>
    <name evidence="13" type="ORF">ACFO26_10500</name>
</gene>